<dbReference type="GO" id="GO:0006811">
    <property type="term" value="P:monoatomic ion transport"/>
    <property type="evidence" value="ECO:0007669"/>
    <property type="project" value="UniProtKB-KW"/>
</dbReference>
<dbReference type="Proteomes" id="UP001058687">
    <property type="component" value="Chromosome 2"/>
</dbReference>
<feature type="signal peptide" evidence="10">
    <location>
        <begin position="1"/>
        <end position="24"/>
    </location>
</feature>
<dbReference type="Gene3D" id="2.40.170.10">
    <property type="entry name" value="Porin, LamB type"/>
    <property type="match status" value="1"/>
</dbReference>
<evidence type="ECO:0000256" key="5">
    <source>
        <dbReference type="ARBA" id="ARBA00022692"/>
    </source>
</evidence>
<keyword evidence="8" id="KW-0472">Membrane</keyword>
<evidence type="ECO:0000256" key="2">
    <source>
        <dbReference type="ARBA" id="ARBA00007055"/>
    </source>
</evidence>
<evidence type="ECO:0000313" key="11">
    <source>
        <dbReference type="EMBL" id="UTZ28186.1"/>
    </source>
</evidence>
<evidence type="ECO:0000256" key="1">
    <source>
        <dbReference type="ARBA" id="ARBA00004571"/>
    </source>
</evidence>
<keyword evidence="6" id="KW-0406">Ion transport</keyword>
<keyword evidence="4" id="KW-1134">Transmembrane beta strand</keyword>
<evidence type="ECO:0000256" key="7">
    <source>
        <dbReference type="ARBA" id="ARBA00023114"/>
    </source>
</evidence>
<feature type="chain" id="PRO_5042023226" evidence="10">
    <location>
        <begin position="25"/>
        <end position="432"/>
    </location>
</feature>
<evidence type="ECO:0000313" key="12">
    <source>
        <dbReference type="Proteomes" id="UP001058687"/>
    </source>
</evidence>
<dbReference type="GO" id="GO:0015774">
    <property type="term" value="P:polysaccharide transport"/>
    <property type="evidence" value="ECO:0007669"/>
    <property type="project" value="TreeGrafter"/>
</dbReference>
<gene>
    <name evidence="11" type="ORF">HB761_15790</name>
</gene>
<keyword evidence="5" id="KW-0812">Transmembrane</keyword>
<evidence type="ECO:0000256" key="4">
    <source>
        <dbReference type="ARBA" id="ARBA00022452"/>
    </source>
</evidence>
<name>A0AAE9MZ40_9VIBR</name>
<keyword evidence="3" id="KW-0813">Transport</keyword>
<dbReference type="EMBL" id="CP050468">
    <property type="protein sequence ID" value="UTZ28186.1"/>
    <property type="molecule type" value="Genomic_DNA"/>
</dbReference>
<dbReference type="GO" id="GO:0009279">
    <property type="term" value="C:cell outer membrane"/>
    <property type="evidence" value="ECO:0007669"/>
    <property type="project" value="UniProtKB-SubCell"/>
</dbReference>
<dbReference type="GO" id="GO:0046930">
    <property type="term" value="C:pore complex"/>
    <property type="evidence" value="ECO:0007669"/>
    <property type="project" value="UniProtKB-KW"/>
</dbReference>
<evidence type="ECO:0000256" key="3">
    <source>
        <dbReference type="ARBA" id="ARBA00022448"/>
    </source>
</evidence>
<evidence type="ECO:0000256" key="10">
    <source>
        <dbReference type="SAM" id="SignalP"/>
    </source>
</evidence>
<dbReference type="InterPro" id="IPR050286">
    <property type="entry name" value="G_neg_Bact_CarbUptk_Porin"/>
</dbReference>
<dbReference type="SUPFAM" id="SSF56935">
    <property type="entry name" value="Porins"/>
    <property type="match status" value="1"/>
</dbReference>
<dbReference type="InterPro" id="IPR036998">
    <property type="entry name" value="Porin_LamB_sf"/>
</dbReference>
<dbReference type="Pfam" id="PF02264">
    <property type="entry name" value="LamB"/>
    <property type="match status" value="1"/>
</dbReference>
<dbReference type="GO" id="GO:0015288">
    <property type="term" value="F:porin activity"/>
    <property type="evidence" value="ECO:0007669"/>
    <property type="project" value="UniProtKB-KW"/>
</dbReference>
<protein>
    <submittedName>
        <fullName evidence="11">Carbohydrate porin</fullName>
    </submittedName>
</protein>
<keyword evidence="7" id="KW-0626">Porin</keyword>
<evidence type="ECO:0000256" key="9">
    <source>
        <dbReference type="ARBA" id="ARBA00023237"/>
    </source>
</evidence>
<keyword evidence="10" id="KW-0732">Signal</keyword>
<reference evidence="11" key="1">
    <citation type="submission" date="2020-03" db="EMBL/GenBank/DDBJ databases">
        <title>Five strains of Vibrio campbellii isolated from Mariana Trench.</title>
        <authorList>
            <person name="Liang J."/>
            <person name="Zhang X.-H."/>
        </authorList>
    </citation>
    <scope>NUCLEOTIDE SEQUENCE</scope>
    <source>
        <strain evidence="11">LJC014</strain>
    </source>
</reference>
<proteinExistence type="inferred from homology"/>
<sequence length="432" mass="47012">MKSFKVLPLSLAVVASLASLPTFAADADVEALEKRIQELETKLETGYVYDQQPAVLSAETEVPLGIVFSGYARYGAGYQGSDALTVGTAGALNSNATGRLGNEQNGGEFQLAKAFKSDGGAIWDLVFMLDHWADASWADDGGVNVKKMYAGAANLFESQPDLYVWAGRDFHQRPQTDLNDYFWMTHDGQGGGFYNLDLGGVKFDFSAVGQAEGDMVGDNGRYALTSKLHGIKLGESADLSIYANYGFASDKLKDEDVGDVTAYQVAGELSAVGQRLIVRYSDNAKDSVFDLAEDQTALLVSFDGSTSITDKAGIQYLAAYQSLEVEGDESRVNYNAIVRPTYQWNDIHSTWLEAGYSVVDYDDIDATNSSWKMTLSQNMAIGPETWSRPMLRFYATVGNADNEYTGFDSVTGEKIATDVDTVTVGAMFEAWW</sequence>
<accession>A0AAE9MZ40</accession>
<dbReference type="AlphaFoldDB" id="A0AAE9MZ40"/>
<evidence type="ECO:0000256" key="8">
    <source>
        <dbReference type="ARBA" id="ARBA00023136"/>
    </source>
</evidence>
<comment type="subcellular location">
    <subcellularLocation>
        <location evidence="1">Cell outer membrane</location>
        <topology evidence="1">Multi-pass membrane protein</topology>
    </subcellularLocation>
</comment>
<dbReference type="RefSeq" id="WP_255942915.1">
    <property type="nucleotide sequence ID" value="NZ_CP050468.1"/>
</dbReference>
<organism evidence="11 12">
    <name type="scientific">Vibrio campbellii</name>
    <dbReference type="NCBI Taxonomy" id="680"/>
    <lineage>
        <taxon>Bacteria</taxon>
        <taxon>Pseudomonadati</taxon>
        <taxon>Pseudomonadota</taxon>
        <taxon>Gammaproteobacteria</taxon>
        <taxon>Vibrionales</taxon>
        <taxon>Vibrionaceae</taxon>
        <taxon>Vibrio</taxon>
    </lineage>
</organism>
<dbReference type="InterPro" id="IPR003192">
    <property type="entry name" value="Porin_LamB"/>
</dbReference>
<dbReference type="PANTHER" id="PTHR38762:SF1">
    <property type="entry name" value="CRYPTIC OUTER MEMBRANE PORIN BGLH-RELATED"/>
    <property type="match status" value="1"/>
</dbReference>
<dbReference type="GO" id="GO:0015144">
    <property type="term" value="F:carbohydrate transmembrane transporter activity"/>
    <property type="evidence" value="ECO:0007669"/>
    <property type="project" value="TreeGrafter"/>
</dbReference>
<evidence type="ECO:0000256" key="6">
    <source>
        <dbReference type="ARBA" id="ARBA00023065"/>
    </source>
</evidence>
<keyword evidence="9" id="KW-0998">Cell outer membrane</keyword>
<comment type="similarity">
    <text evidence="2">Belongs to the porin LamB (TC 1.B.3) family.</text>
</comment>
<dbReference type="PANTHER" id="PTHR38762">
    <property type="entry name" value="CRYPTIC OUTER MEMBRANE PORIN BGLH-RELATED"/>
    <property type="match status" value="1"/>
</dbReference>